<sequence length="55" mass="6127">MTEVIALPIPVDAATAAWAGPVFVLMALAGFTVLVWQTVRYFRDNREDSDQSDDR</sequence>
<accession>A0ABY5FX75</accession>
<proteinExistence type="predicted"/>
<reference evidence="2" key="1">
    <citation type="submission" date="2022-07" db="EMBL/GenBank/DDBJ databases">
        <title>Taxonomic analysis of Microcella humidisoli nov. sp., isolated from riverside soil.</title>
        <authorList>
            <person name="Molina K.M."/>
            <person name="Kim S.B."/>
        </authorList>
    </citation>
    <scope>NUCLEOTIDE SEQUENCE</scope>
    <source>
        <strain evidence="2">MMS21-STM10</strain>
    </source>
</reference>
<organism evidence="2 3">
    <name type="scientific">Microcella humidisoli</name>
    <dbReference type="NCBI Taxonomy" id="2963406"/>
    <lineage>
        <taxon>Bacteria</taxon>
        <taxon>Bacillati</taxon>
        <taxon>Actinomycetota</taxon>
        <taxon>Actinomycetes</taxon>
        <taxon>Micrococcales</taxon>
        <taxon>Microbacteriaceae</taxon>
        <taxon>Microcella</taxon>
    </lineage>
</organism>
<feature type="transmembrane region" description="Helical" evidence="1">
    <location>
        <begin position="16"/>
        <end position="36"/>
    </location>
</feature>
<evidence type="ECO:0000256" key="1">
    <source>
        <dbReference type="SAM" id="Phobius"/>
    </source>
</evidence>
<protein>
    <submittedName>
        <fullName evidence="2">Uncharacterized protein</fullName>
    </submittedName>
</protein>
<dbReference type="EMBL" id="CP101497">
    <property type="protein sequence ID" value="UTT62863.1"/>
    <property type="molecule type" value="Genomic_DNA"/>
</dbReference>
<gene>
    <name evidence="2" type="ORF">NNL39_01765</name>
</gene>
<name>A0ABY5FX75_9MICO</name>
<keyword evidence="1" id="KW-0472">Membrane</keyword>
<keyword evidence="1" id="KW-0812">Transmembrane</keyword>
<dbReference type="RefSeq" id="WP_255159995.1">
    <property type="nucleotide sequence ID" value="NZ_CP101497.1"/>
</dbReference>
<evidence type="ECO:0000313" key="2">
    <source>
        <dbReference type="EMBL" id="UTT62863.1"/>
    </source>
</evidence>
<dbReference type="Proteomes" id="UP001060039">
    <property type="component" value="Chromosome"/>
</dbReference>
<evidence type="ECO:0000313" key="3">
    <source>
        <dbReference type="Proteomes" id="UP001060039"/>
    </source>
</evidence>
<keyword evidence="1" id="KW-1133">Transmembrane helix</keyword>
<keyword evidence="3" id="KW-1185">Reference proteome</keyword>